<dbReference type="PROSITE" id="PS51767">
    <property type="entry name" value="PEPTIDASE_A1"/>
    <property type="match status" value="1"/>
</dbReference>
<comment type="similarity">
    <text evidence="1">Belongs to the peptidase A1 family.</text>
</comment>
<dbReference type="EMBL" id="KV893683">
    <property type="protein sequence ID" value="OON18985.1"/>
    <property type="molecule type" value="Genomic_DNA"/>
</dbReference>
<evidence type="ECO:0000313" key="3">
    <source>
        <dbReference type="EMBL" id="OON18985.1"/>
    </source>
</evidence>
<evidence type="ECO:0000256" key="1">
    <source>
        <dbReference type="ARBA" id="ARBA00007447"/>
    </source>
</evidence>
<feature type="domain" description="Peptidase A1" evidence="2">
    <location>
        <begin position="1"/>
        <end position="248"/>
    </location>
</feature>
<keyword evidence="4" id="KW-1185">Reference proteome</keyword>
<dbReference type="PANTHER" id="PTHR47966:SF51">
    <property type="entry name" value="BETA-SITE APP-CLEAVING ENZYME, ISOFORM A-RELATED"/>
    <property type="match status" value="1"/>
</dbReference>
<gene>
    <name evidence="3" type="ORF">X801_05154</name>
</gene>
<name>A0A1S8WX98_OPIVI</name>
<dbReference type="SUPFAM" id="SSF50630">
    <property type="entry name" value="Acid proteases"/>
    <property type="match status" value="1"/>
</dbReference>
<dbReference type="AlphaFoldDB" id="A0A1S8WX98"/>
<evidence type="ECO:0000259" key="2">
    <source>
        <dbReference type="PROSITE" id="PS51767"/>
    </source>
</evidence>
<dbReference type="Pfam" id="PF00026">
    <property type="entry name" value="Asp"/>
    <property type="match status" value="1"/>
</dbReference>
<organism evidence="3 4">
    <name type="scientific">Opisthorchis viverrini</name>
    <name type="common">Southeast Asian liver fluke</name>
    <dbReference type="NCBI Taxonomy" id="6198"/>
    <lineage>
        <taxon>Eukaryota</taxon>
        <taxon>Metazoa</taxon>
        <taxon>Spiralia</taxon>
        <taxon>Lophotrochozoa</taxon>
        <taxon>Platyhelminthes</taxon>
        <taxon>Trematoda</taxon>
        <taxon>Digenea</taxon>
        <taxon>Opisthorchiida</taxon>
        <taxon>Opisthorchiata</taxon>
        <taxon>Opisthorchiidae</taxon>
        <taxon>Opisthorchis</taxon>
    </lineage>
</organism>
<evidence type="ECO:0000313" key="4">
    <source>
        <dbReference type="Proteomes" id="UP000243686"/>
    </source>
</evidence>
<reference evidence="3 4" key="1">
    <citation type="submission" date="2015-03" db="EMBL/GenBank/DDBJ databases">
        <title>Draft genome of the nematode, Opisthorchis viverrini.</title>
        <authorList>
            <person name="Mitreva M."/>
        </authorList>
    </citation>
    <scope>NUCLEOTIDE SEQUENCE [LARGE SCALE GENOMIC DNA]</scope>
    <source>
        <strain evidence="3">Khon Kaen</strain>
    </source>
</reference>
<protein>
    <recommendedName>
        <fullName evidence="2">Peptidase A1 domain-containing protein</fullName>
    </recommendedName>
</protein>
<dbReference type="Gene3D" id="2.40.70.10">
    <property type="entry name" value="Acid Proteases"/>
    <property type="match status" value="1"/>
</dbReference>
<dbReference type="InterPro" id="IPR001461">
    <property type="entry name" value="Aspartic_peptidase_A1"/>
</dbReference>
<dbReference type="Proteomes" id="UP000243686">
    <property type="component" value="Unassembled WGS sequence"/>
</dbReference>
<dbReference type="InterPro" id="IPR033121">
    <property type="entry name" value="PEPTIDASE_A1"/>
</dbReference>
<accession>A0A1S8WX98</accession>
<dbReference type="GO" id="GO:0006508">
    <property type="term" value="P:proteolysis"/>
    <property type="evidence" value="ECO:0007669"/>
    <property type="project" value="InterPro"/>
</dbReference>
<proteinExistence type="inferred from homology"/>
<dbReference type="GO" id="GO:0004190">
    <property type="term" value="F:aspartic-type endopeptidase activity"/>
    <property type="evidence" value="ECO:0007669"/>
    <property type="project" value="InterPro"/>
</dbReference>
<sequence length="252" mass="28309">MDPVQQVNIRNRLLPQITFVEMVIGHGAVDGREGHDGILGMKKPSKNDKGYEYFKTTILDHVLNAGIVMDAVFTFRFCGQQGVRGDSWFTHGNLEFGGTRMGYFHPPMVRLPLFQATQWLVDITSIQYGHVVLCNPCRAHIDTGSSETFAPVGALDELVKHSVVERHDNGVLHVGSENLHRLKPLKVKLHSHVFTLRPQELTRLTAGYNYFAIQVDADVTQTAWTMGVSLLRQFYLLFDQTNNQVGFAAVKC</sequence>
<dbReference type="PANTHER" id="PTHR47966">
    <property type="entry name" value="BETA-SITE APP-CLEAVING ENZYME, ISOFORM A-RELATED"/>
    <property type="match status" value="1"/>
</dbReference>
<dbReference type="InterPro" id="IPR021109">
    <property type="entry name" value="Peptidase_aspartic_dom_sf"/>
</dbReference>